<evidence type="ECO:0000313" key="1">
    <source>
        <dbReference type="EMBL" id="MFB9759581.1"/>
    </source>
</evidence>
<evidence type="ECO:0008006" key="3">
    <source>
        <dbReference type="Google" id="ProtNLM"/>
    </source>
</evidence>
<reference evidence="1 2" key="1">
    <citation type="submission" date="2024-09" db="EMBL/GenBank/DDBJ databases">
        <authorList>
            <person name="Sun Q."/>
            <person name="Mori K."/>
        </authorList>
    </citation>
    <scope>NUCLEOTIDE SEQUENCE [LARGE SCALE GENOMIC DNA]</scope>
    <source>
        <strain evidence="1 2">JCM 11201</strain>
    </source>
</reference>
<keyword evidence="2" id="KW-1185">Reference proteome</keyword>
<accession>A0ABV5WGR8</accession>
<dbReference type="Proteomes" id="UP001589609">
    <property type="component" value="Unassembled WGS sequence"/>
</dbReference>
<name>A0ABV5WGR8_9BACI</name>
<protein>
    <recommendedName>
        <fullName evidence="3">SipL SPOCS domain-containing protein</fullName>
    </recommendedName>
</protein>
<dbReference type="EMBL" id="JBHMAF010000074">
    <property type="protein sequence ID" value="MFB9759581.1"/>
    <property type="molecule type" value="Genomic_DNA"/>
</dbReference>
<organism evidence="1 2">
    <name type="scientific">Ectobacillus funiculus</name>
    <dbReference type="NCBI Taxonomy" id="137993"/>
    <lineage>
        <taxon>Bacteria</taxon>
        <taxon>Bacillati</taxon>
        <taxon>Bacillota</taxon>
        <taxon>Bacilli</taxon>
        <taxon>Bacillales</taxon>
        <taxon>Bacillaceae</taxon>
        <taxon>Ectobacillus</taxon>
    </lineage>
</organism>
<evidence type="ECO:0000313" key="2">
    <source>
        <dbReference type="Proteomes" id="UP001589609"/>
    </source>
</evidence>
<comment type="caution">
    <text evidence="1">The sequence shown here is derived from an EMBL/GenBank/DDBJ whole genome shotgun (WGS) entry which is preliminary data.</text>
</comment>
<proteinExistence type="predicted"/>
<sequence length="171" mass="19652">MINKESDYFWYMRQENNDVDVEPSQENLRERFQQETCKFQMRVTILKPVSFGAETLKADICNGCGALHGELVFVNSFVKVIDGFPFPIVETFTSTLITKQEEHRFEYFVAGIGKYTVTGQPEITTAGFNLHISKFDNYNLVDLVLTNELPIPTVILASYRYNTAITELKRC</sequence>
<dbReference type="RefSeq" id="WP_379949897.1">
    <property type="nucleotide sequence ID" value="NZ_JBHMAF010000074.1"/>
</dbReference>
<gene>
    <name evidence="1" type="ORF">ACFFMS_14240</name>
</gene>